<dbReference type="AlphaFoldDB" id="A0A1B9IZM1"/>
<sequence length="128" mass="14128">MSNTYDPSWPWRSDLYGNTGTTNTSSNGVAFKRSPTRPGERSQHHYTSSQAQAQSTTNKPSSKYFHADYEPCATCTHQVNNDLPRVEHQYVPYKPGGTADTGNGIGNSWHSPVGGVGWGREDRHTAQD</sequence>
<evidence type="ECO:0000313" key="3">
    <source>
        <dbReference type="Proteomes" id="UP000092583"/>
    </source>
</evidence>
<name>A0A1B9IZM1_9TREE</name>
<dbReference type="EMBL" id="KI669459">
    <property type="protein sequence ID" value="OCF60963.1"/>
    <property type="molecule type" value="Genomic_DNA"/>
</dbReference>
<accession>A0A1B9IZM1</accession>
<reference evidence="3" key="2">
    <citation type="submission" date="2013-12" db="EMBL/GenBank/DDBJ databases">
        <title>Evolution of pathogenesis and genome organization in the Tremellales.</title>
        <authorList>
            <person name="Cuomo C."/>
            <person name="Litvintseva A."/>
            <person name="Heitman J."/>
            <person name="Chen Y."/>
            <person name="Sun S."/>
            <person name="Springer D."/>
            <person name="Dromer F."/>
            <person name="Young S."/>
            <person name="Zeng Q."/>
            <person name="Chapman S."/>
            <person name="Gujja S."/>
            <person name="Saif S."/>
            <person name="Birren B."/>
        </authorList>
    </citation>
    <scope>NUCLEOTIDE SEQUENCE [LARGE SCALE GENOMIC DNA]</scope>
    <source>
        <strain evidence="3">CBS 10435</strain>
    </source>
</reference>
<evidence type="ECO:0000313" key="2">
    <source>
        <dbReference type="EMBL" id="OCF60963.1"/>
    </source>
</evidence>
<feature type="region of interest" description="Disordered" evidence="1">
    <location>
        <begin position="90"/>
        <end position="128"/>
    </location>
</feature>
<dbReference type="Proteomes" id="UP000092583">
    <property type="component" value="Unassembled WGS sequence"/>
</dbReference>
<proteinExistence type="predicted"/>
<feature type="compositionally biased region" description="Basic and acidic residues" evidence="1">
    <location>
        <begin position="119"/>
        <end position="128"/>
    </location>
</feature>
<feature type="compositionally biased region" description="Low complexity" evidence="1">
    <location>
        <begin position="17"/>
        <end position="28"/>
    </location>
</feature>
<reference evidence="2 3" key="1">
    <citation type="submission" date="2013-07" db="EMBL/GenBank/DDBJ databases">
        <title>The Genome Sequence of Kwoniella mangroviensis CBS10435.</title>
        <authorList>
            <consortium name="The Broad Institute Genome Sequencing Platform"/>
            <person name="Cuomo C."/>
            <person name="Litvintseva A."/>
            <person name="Chen Y."/>
            <person name="Heitman J."/>
            <person name="Sun S."/>
            <person name="Springer D."/>
            <person name="Dromer F."/>
            <person name="Young S.K."/>
            <person name="Zeng Q."/>
            <person name="Gargeya S."/>
            <person name="Fitzgerald M."/>
            <person name="Abouelleil A."/>
            <person name="Alvarado L."/>
            <person name="Berlin A.M."/>
            <person name="Chapman S.B."/>
            <person name="Dewar J."/>
            <person name="Goldberg J."/>
            <person name="Griggs A."/>
            <person name="Gujja S."/>
            <person name="Hansen M."/>
            <person name="Howarth C."/>
            <person name="Imamovic A."/>
            <person name="Larimer J."/>
            <person name="McCowan C."/>
            <person name="Murphy C."/>
            <person name="Pearson M."/>
            <person name="Priest M."/>
            <person name="Roberts A."/>
            <person name="Saif S."/>
            <person name="Shea T."/>
            <person name="Sykes S."/>
            <person name="Wortman J."/>
            <person name="Nusbaum C."/>
            <person name="Birren B."/>
        </authorList>
    </citation>
    <scope>NUCLEOTIDE SEQUENCE [LARGE SCALE GENOMIC DNA]</scope>
    <source>
        <strain evidence="2 3">CBS 10435</strain>
    </source>
</reference>
<evidence type="ECO:0000256" key="1">
    <source>
        <dbReference type="SAM" id="MobiDB-lite"/>
    </source>
</evidence>
<gene>
    <name evidence="2" type="ORF">L486_00607</name>
</gene>
<keyword evidence="3" id="KW-1185">Reference proteome</keyword>
<protein>
    <submittedName>
        <fullName evidence="2">Uncharacterized protein</fullName>
    </submittedName>
</protein>
<feature type="region of interest" description="Disordered" evidence="1">
    <location>
        <begin position="1"/>
        <end position="63"/>
    </location>
</feature>
<feature type="compositionally biased region" description="Polar residues" evidence="1">
    <location>
        <begin position="45"/>
        <end position="61"/>
    </location>
</feature>
<organism evidence="2 3">
    <name type="scientific">Kwoniella mangroviensis CBS 10435</name>
    <dbReference type="NCBI Taxonomy" id="1331196"/>
    <lineage>
        <taxon>Eukaryota</taxon>
        <taxon>Fungi</taxon>
        <taxon>Dikarya</taxon>
        <taxon>Basidiomycota</taxon>
        <taxon>Agaricomycotina</taxon>
        <taxon>Tremellomycetes</taxon>
        <taxon>Tremellales</taxon>
        <taxon>Cryptococcaceae</taxon>
        <taxon>Kwoniella</taxon>
    </lineage>
</organism>